<name>A0AAU9ECE8_9BACT</name>
<dbReference type="InterPro" id="IPR027588">
    <property type="entry name" value="XXXCH_dom_fam"/>
</dbReference>
<dbReference type="AlphaFoldDB" id="A0AAU9ECE8"/>
<keyword evidence="3" id="KW-1185">Reference proteome</keyword>
<dbReference type="KEGG" id="dmp:FAK_16010"/>
<accession>A0AAU9ECE8</accession>
<reference evidence="3" key="1">
    <citation type="journal article" date="2023" name="Arch. Microbiol.">
        <title>Desulfoferula mesophilus gen. nov. sp. nov., a mesophilic sulfate-reducing bacterium isolated from a brackish lake sediment.</title>
        <authorList>
            <person name="Watanabe T."/>
            <person name="Yabe T."/>
            <person name="Tsuji J.M."/>
            <person name="Fukui M."/>
        </authorList>
    </citation>
    <scope>NUCLEOTIDE SEQUENCE [LARGE SCALE GENOMIC DNA]</scope>
    <source>
        <strain evidence="3">12FAK</strain>
    </source>
</reference>
<evidence type="ECO:0000313" key="3">
    <source>
        <dbReference type="Proteomes" id="UP001366166"/>
    </source>
</evidence>
<sequence length="206" mass="22250">MNTPKKDKVKHRFSPAEAADYLRQLADALEQGHIALRSDELDLEGEVKVKEELKTKSDKTTLKINLKLVSPIPIPSPEEAAAGEAGEPEQDGGFVEITAGEEEPAESEGKASYKKVKKALGKSFSAVREARKQGGMPEAEQVAAFLADARALCTFDKAKYGSENYPRFLAALERLEAAMAAGEAQALDEALAEVAQCKSDCHGKFK</sequence>
<proteinExistence type="predicted"/>
<dbReference type="InterPro" id="IPR027598">
    <property type="entry name" value="Amphi-Trp_dom"/>
</dbReference>
<evidence type="ECO:0000256" key="1">
    <source>
        <dbReference type="SAM" id="MobiDB-lite"/>
    </source>
</evidence>
<dbReference type="Proteomes" id="UP001366166">
    <property type="component" value="Chromosome"/>
</dbReference>
<dbReference type="NCBIfam" id="TIGR04354">
    <property type="entry name" value="amphi-Trp"/>
    <property type="match status" value="1"/>
</dbReference>
<feature type="region of interest" description="Disordered" evidence="1">
    <location>
        <begin position="73"/>
        <end position="112"/>
    </location>
</feature>
<evidence type="ECO:0008006" key="4">
    <source>
        <dbReference type="Google" id="ProtNLM"/>
    </source>
</evidence>
<organism evidence="2 3">
    <name type="scientific">Desulfoferula mesophila</name>
    <dbReference type="NCBI Taxonomy" id="3058419"/>
    <lineage>
        <taxon>Bacteria</taxon>
        <taxon>Pseudomonadati</taxon>
        <taxon>Thermodesulfobacteriota</taxon>
        <taxon>Desulfarculia</taxon>
        <taxon>Desulfarculales</taxon>
        <taxon>Desulfarculaceae</taxon>
        <taxon>Desulfoferula</taxon>
    </lineage>
</organism>
<evidence type="ECO:0000313" key="2">
    <source>
        <dbReference type="EMBL" id="BEQ14535.1"/>
    </source>
</evidence>
<dbReference type="NCBIfam" id="TIGR04358">
    <property type="entry name" value="XXXCH_domain"/>
    <property type="match status" value="1"/>
</dbReference>
<protein>
    <recommendedName>
        <fullName evidence="4">GAK system XXXCH domain-containing protein</fullName>
    </recommendedName>
</protein>
<gene>
    <name evidence="2" type="ORF">FAK_16010</name>
</gene>
<dbReference type="RefSeq" id="WP_338606239.1">
    <property type="nucleotide sequence ID" value="NZ_AP028679.1"/>
</dbReference>
<dbReference type="EMBL" id="AP028679">
    <property type="protein sequence ID" value="BEQ14535.1"/>
    <property type="molecule type" value="Genomic_DNA"/>
</dbReference>